<protein>
    <submittedName>
        <fullName evidence="1">Uncharacterized protein</fullName>
    </submittedName>
</protein>
<keyword evidence="2" id="KW-1185">Reference proteome</keyword>
<comment type="caution">
    <text evidence="1">The sequence shown here is derived from an EMBL/GenBank/DDBJ whole genome shotgun (WGS) entry which is preliminary data.</text>
</comment>
<name>A0A3A9ASH0_9FIRM</name>
<gene>
    <name evidence="1" type="ORF">D7V94_01910</name>
</gene>
<sequence>MAKKSSTGVCRFCGQSVIVENGAEMTAPQLEESATMLCGCDEAIKYQQEKNRRSVAKQRINELFGEDAGEYKQPDAVRTMMLNVVDAICDKK</sequence>
<dbReference type="EMBL" id="RAYQ01000001">
    <property type="protein sequence ID" value="RKI94322.1"/>
    <property type="molecule type" value="Genomic_DNA"/>
</dbReference>
<dbReference type="RefSeq" id="WP_120466212.1">
    <property type="nucleotide sequence ID" value="NZ_RAYQ01000001.1"/>
</dbReference>
<dbReference type="OrthoDB" id="2061459at2"/>
<proteinExistence type="predicted"/>
<accession>A0A3A9ASH0</accession>
<evidence type="ECO:0000313" key="1">
    <source>
        <dbReference type="EMBL" id="RKI94322.1"/>
    </source>
</evidence>
<organism evidence="1 2">
    <name type="scientific">Parablautia intestinalis</name>
    <dbReference type="NCBI Taxonomy" id="2320100"/>
    <lineage>
        <taxon>Bacteria</taxon>
        <taxon>Bacillati</taxon>
        <taxon>Bacillota</taxon>
        <taxon>Clostridia</taxon>
        <taxon>Lachnospirales</taxon>
        <taxon>Lachnospiraceae</taxon>
        <taxon>Parablautia</taxon>
    </lineage>
</organism>
<dbReference type="Proteomes" id="UP000280696">
    <property type="component" value="Unassembled WGS sequence"/>
</dbReference>
<dbReference type="AlphaFoldDB" id="A0A3A9ASH0"/>
<evidence type="ECO:0000313" key="2">
    <source>
        <dbReference type="Proteomes" id="UP000280696"/>
    </source>
</evidence>
<reference evidence="1 2" key="1">
    <citation type="submission" date="2018-09" db="EMBL/GenBank/DDBJ databases">
        <title>Murine metabolic-syndrome-specific gut microbial biobank.</title>
        <authorList>
            <person name="Liu C."/>
        </authorList>
    </citation>
    <scope>NUCLEOTIDE SEQUENCE [LARGE SCALE GENOMIC DNA]</scope>
    <source>
        <strain evidence="1 2">0.1xD8-82</strain>
    </source>
</reference>